<dbReference type="EMBL" id="JAHBAY010000020">
    <property type="protein sequence ID" value="MBT0773835.1"/>
    <property type="molecule type" value="Genomic_DNA"/>
</dbReference>
<dbReference type="RefSeq" id="WP_214160375.1">
    <property type="nucleotide sequence ID" value="NZ_JAHBAY010000020.1"/>
</dbReference>
<dbReference type="Pfam" id="PF00903">
    <property type="entry name" value="Glyoxalase"/>
    <property type="match status" value="2"/>
</dbReference>
<dbReference type="Gene3D" id="3.10.180.10">
    <property type="entry name" value="2,3-Dihydroxybiphenyl 1,2-Dioxygenase, domain 1"/>
    <property type="match status" value="2"/>
</dbReference>
<evidence type="ECO:0000313" key="3">
    <source>
        <dbReference type="Proteomes" id="UP001197247"/>
    </source>
</evidence>
<feature type="domain" description="VOC" evidence="1">
    <location>
        <begin position="138"/>
        <end position="253"/>
    </location>
</feature>
<organism evidence="2 3">
    <name type="scientific">Kineosporia corallincola</name>
    <dbReference type="NCBI Taxonomy" id="2835133"/>
    <lineage>
        <taxon>Bacteria</taxon>
        <taxon>Bacillati</taxon>
        <taxon>Actinomycetota</taxon>
        <taxon>Actinomycetes</taxon>
        <taxon>Kineosporiales</taxon>
        <taxon>Kineosporiaceae</taxon>
        <taxon>Kineosporia</taxon>
    </lineage>
</organism>
<keyword evidence="3" id="KW-1185">Reference proteome</keyword>
<dbReference type="PANTHER" id="PTHR33993:SF10">
    <property type="entry name" value="CONSERVED PROTEIN"/>
    <property type="match status" value="1"/>
</dbReference>
<dbReference type="InterPro" id="IPR052164">
    <property type="entry name" value="Anthracycline_SecMetBiosynth"/>
</dbReference>
<reference evidence="2 3" key="1">
    <citation type="submission" date="2021-05" db="EMBL/GenBank/DDBJ databases">
        <title>Kineosporia and Streptomyces sp. nov. two new marine actinobacteria isolated from Coral.</title>
        <authorList>
            <person name="Buangrab K."/>
            <person name="Sutthacheep M."/>
            <person name="Yeemin T."/>
            <person name="Harunari E."/>
            <person name="Igarashi Y."/>
            <person name="Kanchanasin P."/>
            <person name="Tanasupawat S."/>
            <person name="Phongsopitanun W."/>
        </authorList>
    </citation>
    <scope>NUCLEOTIDE SEQUENCE [LARGE SCALE GENOMIC DNA]</scope>
    <source>
        <strain evidence="2 3">J2-2</strain>
    </source>
</reference>
<protein>
    <submittedName>
        <fullName evidence="2">VOC family protein</fullName>
    </submittedName>
</protein>
<dbReference type="CDD" id="cd07247">
    <property type="entry name" value="SgaA_N_like"/>
    <property type="match status" value="2"/>
</dbReference>
<proteinExistence type="predicted"/>
<evidence type="ECO:0000313" key="2">
    <source>
        <dbReference type="EMBL" id="MBT0773835.1"/>
    </source>
</evidence>
<feature type="domain" description="VOC" evidence="1">
    <location>
        <begin position="11"/>
        <end position="124"/>
    </location>
</feature>
<dbReference type="SUPFAM" id="SSF54593">
    <property type="entry name" value="Glyoxalase/Bleomycin resistance protein/Dihydroxybiphenyl dioxygenase"/>
    <property type="match status" value="2"/>
</dbReference>
<sequence length="260" mass="28688">MPFRENAPSGAPVWFDLSSSDPERMRDFYAAVFGWTYEVTGEEFDNYVMFRHRGHDVAGMMGKPAPEMPDAWNIYLSSDDVNETVRRAEKAGGSVILQPMDVGTIGSMAFVQDTSGAFLGVWQPKTHRGTQIWGEAGAPYWVEMHATDYPAATSFYRDVFDWQIQVTGDSDDFRYCLQIVDGEQLAGIMDATFLPPGVPANWHFYLGCEDVDATLAAVEKHGGTVNMPPEETPFGRLAGVADPGGAGFMLTSLSDWKSRS</sequence>
<dbReference type="InterPro" id="IPR029068">
    <property type="entry name" value="Glyas_Bleomycin-R_OHBP_Dase"/>
</dbReference>
<dbReference type="InterPro" id="IPR037523">
    <property type="entry name" value="VOC_core"/>
</dbReference>
<evidence type="ECO:0000259" key="1">
    <source>
        <dbReference type="PROSITE" id="PS51819"/>
    </source>
</evidence>
<name>A0ABS5TSQ8_9ACTN</name>
<dbReference type="Proteomes" id="UP001197247">
    <property type="component" value="Unassembled WGS sequence"/>
</dbReference>
<gene>
    <name evidence="2" type="ORF">KIH74_33125</name>
</gene>
<accession>A0ABS5TSQ8</accession>
<dbReference type="PROSITE" id="PS51819">
    <property type="entry name" value="VOC"/>
    <property type="match status" value="2"/>
</dbReference>
<dbReference type="PANTHER" id="PTHR33993">
    <property type="entry name" value="GLYOXALASE-RELATED"/>
    <property type="match status" value="1"/>
</dbReference>
<comment type="caution">
    <text evidence="2">The sequence shown here is derived from an EMBL/GenBank/DDBJ whole genome shotgun (WGS) entry which is preliminary data.</text>
</comment>
<dbReference type="InterPro" id="IPR004360">
    <property type="entry name" value="Glyas_Fos-R_dOase_dom"/>
</dbReference>